<dbReference type="Gene3D" id="3.30.1330.50">
    <property type="entry name" value="2-C-methyl-D-erythritol 2,4-cyclodiphosphate synthase"/>
    <property type="match status" value="1"/>
</dbReference>
<evidence type="ECO:0000256" key="3">
    <source>
        <dbReference type="ARBA" id="ARBA00012579"/>
    </source>
</evidence>
<keyword evidence="4 7" id="KW-0479">Metal-binding</keyword>
<feature type="binding site" evidence="7">
    <location>
        <position position="19"/>
    </location>
    <ligand>
        <name>a divalent metal cation</name>
        <dbReference type="ChEBI" id="CHEBI:60240"/>
    </ligand>
</feature>
<dbReference type="NCBIfam" id="TIGR00151">
    <property type="entry name" value="ispF"/>
    <property type="match status" value="1"/>
</dbReference>
<feature type="binding site" evidence="7">
    <location>
        <begin position="19"/>
        <end position="21"/>
    </location>
    <ligand>
        <name>4-CDP-2-C-methyl-D-erythritol 2-phosphate</name>
        <dbReference type="ChEBI" id="CHEBI:57919"/>
    </ligand>
</feature>
<dbReference type="GO" id="GO:0016114">
    <property type="term" value="P:terpenoid biosynthetic process"/>
    <property type="evidence" value="ECO:0007669"/>
    <property type="project" value="InterPro"/>
</dbReference>
<evidence type="ECO:0000256" key="8">
    <source>
        <dbReference type="RuleBase" id="RU004395"/>
    </source>
</evidence>
<dbReference type="OrthoDB" id="9804336at2"/>
<dbReference type="EMBL" id="MSTI01000047">
    <property type="protein sequence ID" value="OLV18976.1"/>
    <property type="molecule type" value="Genomic_DNA"/>
</dbReference>
<dbReference type="GO" id="GO:0019288">
    <property type="term" value="P:isopentenyl diphosphate biosynthetic process, methylerythritol 4-phosphate pathway"/>
    <property type="evidence" value="ECO:0007669"/>
    <property type="project" value="UniProtKB-UniRule"/>
</dbReference>
<comment type="cofactor">
    <cofactor evidence="7">
        <name>a divalent metal cation</name>
        <dbReference type="ChEBI" id="CHEBI:60240"/>
    </cofactor>
    <text evidence="7">Binds 1 divalent metal cation per subunit.</text>
</comment>
<comment type="catalytic activity">
    <reaction evidence="1 7 8">
        <text>4-CDP-2-C-methyl-D-erythritol 2-phosphate = 2-C-methyl-D-erythritol 2,4-cyclic diphosphate + CMP</text>
        <dbReference type="Rhea" id="RHEA:23864"/>
        <dbReference type="ChEBI" id="CHEBI:57919"/>
        <dbReference type="ChEBI" id="CHEBI:58483"/>
        <dbReference type="ChEBI" id="CHEBI:60377"/>
        <dbReference type="EC" id="4.6.1.12"/>
    </reaction>
</comment>
<accession>A0A1U7P1D5</accession>
<feature type="binding site" evidence="7">
    <location>
        <begin position="73"/>
        <end position="77"/>
    </location>
    <ligand>
        <name>4-CDP-2-C-methyl-D-erythritol 2-phosphate</name>
        <dbReference type="ChEBI" id="CHEBI:57919"/>
    </ligand>
</feature>
<dbReference type="InterPro" id="IPR020555">
    <property type="entry name" value="MECDP_synthase_CS"/>
</dbReference>
<dbReference type="UniPathway" id="UPA00056">
    <property type="reaction ID" value="UER00095"/>
</dbReference>
<evidence type="ECO:0000256" key="4">
    <source>
        <dbReference type="ARBA" id="ARBA00022723"/>
    </source>
</evidence>
<keyword evidence="11" id="KW-1185">Reference proteome</keyword>
<gene>
    <name evidence="7" type="primary">ispF</name>
    <name evidence="10" type="ORF">BOO71_0004150</name>
</gene>
<evidence type="ECO:0000313" key="10">
    <source>
        <dbReference type="EMBL" id="OLV18976.1"/>
    </source>
</evidence>
<dbReference type="AlphaFoldDB" id="A0A1U7P1D5"/>
<feature type="binding site" evidence="7">
    <location>
        <begin position="46"/>
        <end position="47"/>
    </location>
    <ligand>
        <name>4-CDP-2-C-methyl-D-erythritol 2-phosphate</name>
        <dbReference type="ChEBI" id="CHEBI:57919"/>
    </ligand>
</feature>
<feature type="site" description="Transition state stabilizer" evidence="7">
    <location>
        <position position="46"/>
    </location>
</feature>
<comment type="caution">
    <text evidence="7">Lacks conserved residue(s) required for the propagation of feature annotation.</text>
</comment>
<feature type="binding site" evidence="7">
    <location>
        <position position="21"/>
    </location>
    <ligand>
        <name>a divalent metal cation</name>
        <dbReference type="ChEBI" id="CHEBI:60240"/>
    </ligand>
</feature>
<comment type="pathway">
    <text evidence="2 7">Isoprenoid biosynthesis; isopentenyl diphosphate biosynthesis via DXP pathway; isopentenyl diphosphate from 1-deoxy-D-xylulose 5-phosphate: step 4/6.</text>
</comment>
<keyword evidence="5 7" id="KW-0414">Isoprene biosynthesis</keyword>
<evidence type="ECO:0000256" key="6">
    <source>
        <dbReference type="ARBA" id="ARBA00023239"/>
    </source>
</evidence>
<evidence type="ECO:0000313" key="11">
    <source>
        <dbReference type="Proteomes" id="UP000186607"/>
    </source>
</evidence>
<dbReference type="Pfam" id="PF02542">
    <property type="entry name" value="YgbB"/>
    <property type="match status" value="1"/>
</dbReference>
<comment type="caution">
    <text evidence="10">The sequence shown here is derived from an EMBL/GenBank/DDBJ whole genome shotgun (WGS) entry which is preliminary data.</text>
</comment>
<evidence type="ECO:0000256" key="7">
    <source>
        <dbReference type="HAMAP-Rule" id="MF_00107"/>
    </source>
</evidence>
<comment type="subunit">
    <text evidence="7">Homotrimer.</text>
</comment>
<dbReference type="SUPFAM" id="SSF69765">
    <property type="entry name" value="IpsF-like"/>
    <property type="match status" value="1"/>
</dbReference>
<dbReference type="PANTHER" id="PTHR43181:SF1">
    <property type="entry name" value="2-C-METHYL-D-ERYTHRITOL 2,4-CYCLODIPHOSPHATE SYNTHASE, CHLOROPLASTIC"/>
    <property type="match status" value="1"/>
</dbReference>
<dbReference type="RefSeq" id="WP_075831259.1">
    <property type="nucleotide sequence ID" value="NZ_MSTI01000047.1"/>
</dbReference>
<comment type="similarity">
    <text evidence="7 8">Belongs to the IspF family.</text>
</comment>
<dbReference type="PROSITE" id="PS01350">
    <property type="entry name" value="ISPF"/>
    <property type="match status" value="1"/>
</dbReference>
<keyword evidence="6 7" id="KW-0456">Lyase</keyword>
<dbReference type="GO" id="GO:0046872">
    <property type="term" value="F:metal ion binding"/>
    <property type="evidence" value="ECO:0007669"/>
    <property type="project" value="UniProtKB-KW"/>
</dbReference>
<feature type="binding site" evidence="7">
    <location>
        <position position="54"/>
    </location>
    <ligand>
        <name>a divalent metal cation</name>
        <dbReference type="ChEBI" id="CHEBI:60240"/>
    </ligand>
</feature>
<feature type="domain" description="2-C-methyl-D-erythritol 2,4-cyclodiphosphate synthase" evidence="9">
    <location>
        <begin position="12"/>
        <end position="160"/>
    </location>
</feature>
<evidence type="ECO:0000259" key="9">
    <source>
        <dbReference type="Pfam" id="PF02542"/>
    </source>
</evidence>
<protein>
    <recommendedName>
        <fullName evidence="3 7">2-C-methyl-D-erythritol 2,4-cyclodiphosphate synthase</fullName>
        <shortName evidence="7">MECDP-synthase</shortName>
        <shortName evidence="7">MECPP-synthase</shortName>
        <shortName evidence="7">MECPS</shortName>
        <ecNumber evidence="3 7">4.6.1.12</ecNumber>
    </recommendedName>
</protein>
<dbReference type="eggNOG" id="COG0245">
    <property type="taxonomic scope" value="Bacteria"/>
</dbReference>
<dbReference type="STRING" id="249408.BOO71_0004150"/>
<proteinExistence type="inferred from homology"/>
<dbReference type="InterPro" id="IPR036571">
    <property type="entry name" value="MECDP_synthase_sf"/>
</dbReference>
<feature type="binding site" evidence="7">
    <location>
        <begin position="68"/>
        <end position="70"/>
    </location>
    <ligand>
        <name>4-CDP-2-C-methyl-D-erythritol 2-phosphate</name>
        <dbReference type="ChEBI" id="CHEBI:57919"/>
    </ligand>
</feature>
<dbReference type="PANTHER" id="PTHR43181">
    <property type="entry name" value="2-C-METHYL-D-ERYTHRITOL 2,4-CYCLODIPHOSPHATE SYNTHASE, CHLOROPLASTIC"/>
    <property type="match status" value="1"/>
</dbReference>
<evidence type="ECO:0000256" key="5">
    <source>
        <dbReference type="ARBA" id="ARBA00023229"/>
    </source>
</evidence>
<dbReference type="Proteomes" id="UP000186607">
    <property type="component" value="Unassembled WGS sequence"/>
</dbReference>
<organism evidence="10 11">
    <name type="scientific">Deinococcus marmoris</name>
    <dbReference type="NCBI Taxonomy" id="249408"/>
    <lineage>
        <taxon>Bacteria</taxon>
        <taxon>Thermotogati</taxon>
        <taxon>Deinococcota</taxon>
        <taxon>Deinococci</taxon>
        <taxon>Deinococcales</taxon>
        <taxon>Deinococcaceae</taxon>
        <taxon>Deinococcus</taxon>
    </lineage>
</organism>
<reference evidence="10 11" key="1">
    <citation type="submission" date="2017-01" db="EMBL/GenBank/DDBJ databases">
        <title>Genome Analysis of Deinococcus marmoris KOPRI26562.</title>
        <authorList>
            <person name="Kim J.H."/>
            <person name="Oh H.-M."/>
        </authorList>
    </citation>
    <scope>NUCLEOTIDE SEQUENCE [LARGE SCALE GENOMIC DNA]</scope>
    <source>
        <strain evidence="10 11">KOPRI26562</strain>
    </source>
</reference>
<dbReference type="GO" id="GO:0008685">
    <property type="term" value="F:2-C-methyl-D-erythritol 2,4-cyclodiphosphate synthase activity"/>
    <property type="evidence" value="ECO:0007669"/>
    <property type="project" value="UniProtKB-UniRule"/>
</dbReference>
<name>A0A1U7P1D5_9DEIO</name>
<dbReference type="InterPro" id="IPR003526">
    <property type="entry name" value="MECDP_synthase"/>
</dbReference>
<comment type="function">
    <text evidence="7">Involved in the biosynthesis of isopentenyl diphosphate (IPP) and dimethylallyl diphosphate (DMAPP), two major building blocks of isoprenoid compounds. Catalyzes the conversion of 4-diphosphocytidyl-2-C-methyl-D-erythritol 2-phosphate (CDP-ME2P) to 2-C-methyl-D-erythritol 2,4-cyclodiphosphate (ME-CPP) with a corresponding release of cytidine 5-monophosphate (CMP).</text>
</comment>
<evidence type="ECO:0000256" key="2">
    <source>
        <dbReference type="ARBA" id="ARBA00004709"/>
    </source>
</evidence>
<feature type="site" description="Transition state stabilizer" evidence="7">
    <location>
        <position position="145"/>
    </location>
</feature>
<dbReference type="CDD" id="cd00554">
    <property type="entry name" value="MECDP_synthase"/>
    <property type="match status" value="1"/>
</dbReference>
<sequence length="167" mass="17225">MVFSPDPTGPLLRVGYGEDAHRLAAGHSLILGGVSIPGAALGTVAHSDGDAVLHAVADALLSGLALGDIGDYFPDTDPLWAGLDSRAILGRVLDLVRERGYAPVNIALVVTLDKPKLGPLRARIACNVAALLRLPESEVGVSFKTSEGLAPAHVQTRATALLSRIPG</sequence>
<dbReference type="HAMAP" id="MF_00107">
    <property type="entry name" value="IspF"/>
    <property type="match status" value="1"/>
</dbReference>
<evidence type="ECO:0000256" key="1">
    <source>
        <dbReference type="ARBA" id="ARBA00000200"/>
    </source>
</evidence>
<dbReference type="EC" id="4.6.1.12" evidence="3 7"/>